<dbReference type="KEGG" id="sod:Sant_2564"/>
<accession>W0HUR3</accession>
<organism evidence="9 10">
    <name type="scientific">Sodalis praecaptivus</name>
    <dbReference type="NCBI Taxonomy" id="1239307"/>
    <lineage>
        <taxon>Bacteria</taxon>
        <taxon>Pseudomonadati</taxon>
        <taxon>Pseudomonadota</taxon>
        <taxon>Gammaproteobacteria</taxon>
        <taxon>Enterobacterales</taxon>
        <taxon>Bruguierivoracaceae</taxon>
        <taxon>Sodalis</taxon>
    </lineage>
</organism>
<dbReference type="Pfam" id="PF10753">
    <property type="entry name" value="Toxin_GhoT_OrtT"/>
    <property type="match status" value="1"/>
</dbReference>
<dbReference type="RefSeq" id="WP_025422744.1">
    <property type="nucleotide sequence ID" value="NZ_CP006569.1"/>
</dbReference>
<dbReference type="InterPro" id="IPR019689">
    <property type="entry name" value="Toxin_GhoT/OrtT"/>
</dbReference>
<keyword evidence="4" id="KW-0997">Cell inner membrane</keyword>
<keyword evidence="7 8" id="KW-0472">Membrane</keyword>
<keyword evidence="5 8" id="KW-0812">Transmembrane</keyword>
<evidence type="ECO:0000256" key="6">
    <source>
        <dbReference type="ARBA" id="ARBA00022989"/>
    </source>
</evidence>
<comment type="similarity">
    <text evidence="2">Belongs to the GhoT/OrtT toxin family.</text>
</comment>
<evidence type="ECO:0000256" key="5">
    <source>
        <dbReference type="ARBA" id="ARBA00022692"/>
    </source>
</evidence>
<dbReference type="GO" id="GO:0005886">
    <property type="term" value="C:plasma membrane"/>
    <property type="evidence" value="ECO:0007669"/>
    <property type="project" value="UniProtKB-SubCell"/>
</dbReference>
<reference evidence="9 10" key="1">
    <citation type="journal article" date="2014" name="Genome Biol. Evol.">
        <title>Genome degeneration and adaptation in a nascent stage of symbiosis.</title>
        <authorList>
            <person name="Oakeson K.F."/>
            <person name="Gil R."/>
            <person name="Clayton A.L."/>
            <person name="Dunn D.M."/>
            <person name="von Niederhausern A.C."/>
            <person name="Hamil C."/>
            <person name="Aoyagi A."/>
            <person name="Duval B."/>
            <person name="Baca A."/>
            <person name="Silva F.J."/>
            <person name="Vallier A."/>
            <person name="Jackson D.G."/>
            <person name="Latorre A."/>
            <person name="Weiss R.B."/>
            <person name="Heddi A."/>
            <person name="Moya A."/>
            <person name="Dale C."/>
        </authorList>
    </citation>
    <scope>NUCLEOTIDE SEQUENCE [LARGE SCALE GENOMIC DNA]</scope>
    <source>
        <strain evidence="9 10">HS1</strain>
    </source>
</reference>
<keyword evidence="10" id="KW-1185">Reference proteome</keyword>
<sequence length="61" mass="6748">MDTLTTWQLIVASYLAGIAVTGFLTFFFSRDPSLGIRLLCSALIAVTWPLSFPLVLIFILL</sequence>
<keyword evidence="6 8" id="KW-1133">Transmembrane helix</keyword>
<dbReference type="Proteomes" id="UP000019028">
    <property type="component" value="Chromosome"/>
</dbReference>
<evidence type="ECO:0000256" key="7">
    <source>
        <dbReference type="ARBA" id="ARBA00023136"/>
    </source>
</evidence>
<evidence type="ECO:0000256" key="3">
    <source>
        <dbReference type="ARBA" id="ARBA00022475"/>
    </source>
</evidence>
<proteinExistence type="inferred from homology"/>
<dbReference type="HOGENOM" id="CLU_189012_1_0_6"/>
<dbReference type="AlphaFoldDB" id="W0HUR3"/>
<dbReference type="OrthoDB" id="6413705at2"/>
<feature type="transmembrane region" description="Helical" evidence="8">
    <location>
        <begin position="38"/>
        <end position="60"/>
    </location>
</feature>
<evidence type="ECO:0000313" key="10">
    <source>
        <dbReference type="Proteomes" id="UP000019028"/>
    </source>
</evidence>
<evidence type="ECO:0008006" key="11">
    <source>
        <dbReference type="Google" id="ProtNLM"/>
    </source>
</evidence>
<evidence type="ECO:0000313" key="9">
    <source>
        <dbReference type="EMBL" id="AHF77596.1"/>
    </source>
</evidence>
<evidence type="ECO:0000256" key="2">
    <source>
        <dbReference type="ARBA" id="ARBA00010408"/>
    </source>
</evidence>
<evidence type="ECO:0000256" key="4">
    <source>
        <dbReference type="ARBA" id="ARBA00022519"/>
    </source>
</evidence>
<name>W0HUR3_9GAMM</name>
<dbReference type="PATRIC" id="fig|1239307.3.peg.2851"/>
<gene>
    <name evidence="9" type="ORF">Sant_2564</name>
</gene>
<protein>
    <recommendedName>
        <fullName evidence="11">Inner membrane protein</fullName>
    </recommendedName>
</protein>
<dbReference type="EMBL" id="CP006569">
    <property type="protein sequence ID" value="AHF77596.1"/>
    <property type="molecule type" value="Genomic_DNA"/>
</dbReference>
<keyword evidence="3" id="KW-1003">Cell membrane</keyword>
<evidence type="ECO:0000256" key="1">
    <source>
        <dbReference type="ARBA" id="ARBA00004429"/>
    </source>
</evidence>
<evidence type="ECO:0000256" key="8">
    <source>
        <dbReference type="SAM" id="Phobius"/>
    </source>
</evidence>
<feature type="transmembrane region" description="Helical" evidence="8">
    <location>
        <begin position="6"/>
        <end position="26"/>
    </location>
</feature>
<comment type="subcellular location">
    <subcellularLocation>
        <location evidence="1">Cell inner membrane</location>
        <topology evidence="1">Multi-pass membrane protein</topology>
    </subcellularLocation>
</comment>